<name>A0A8J2U5D3_9GAMM</name>
<sequence>MADVGKQISDLHQMAQELLIAVNMPEKADLPATAKRLSAKLCALAASDRPLTMSMLAIYSNQYQPAAQWIVKAGALTALLGLKLGFQESIWRRVVSAAVTMDLSVVDVLQTRVKGGSFSADLKSRWRKHPALSFSMLRKAGVTDGMWLSHVLQHHERPNGLGFPSRVSGNNLLPTSPLLTLVSDALELLMPTAKRQGLHPEQVIARLYWRRHHYHRCHLTALTELFQPVPVAAQLGLKRGGIALVVRQPVSNYLWAVKHYARQGQKGIEVIKLMEQDVARVYPMLKVDKMDLMALWLEGHRQMSNSLSKPWAEPTLQPSELKVKLSQLLNQENPNITKVSEYIASEPVLSEVLFKMANREIDNAKPTKAIKHAIMMIGLDRLGPMLLRSDLLSQCRQRRFPLDHWAYQYTDLFAECAAQIATQSYFMMPEQARTLATFAMVGWFSDTELNNRIQLKDRHQLEVELFSVFETLSATPHDELAAKGVEAARQWKIPLSLLQALEVFAGEYLPEEVPMKARHPYYLLILASHMMIQLLGKDSDWNERTALMTRLDISNKKFNEAREAVLACGSVICPLPQG</sequence>
<dbReference type="PANTHER" id="PTHR33525:SF4">
    <property type="entry name" value="CYCLIC DI-GMP PHOSPHODIESTERASE CDGJ"/>
    <property type="match status" value="1"/>
</dbReference>
<dbReference type="OrthoDB" id="6378569at2"/>
<dbReference type="InterPro" id="IPR052340">
    <property type="entry name" value="RNase_Y/CdgJ"/>
</dbReference>
<comment type="caution">
    <text evidence="2">The sequence shown here is derived from an EMBL/GenBank/DDBJ whole genome shotgun (WGS) entry which is preliminary data.</text>
</comment>
<accession>A0A8J2U5D3</accession>
<dbReference type="EMBL" id="BMDX01000009">
    <property type="protein sequence ID" value="GGA78927.1"/>
    <property type="molecule type" value="Genomic_DNA"/>
</dbReference>
<gene>
    <name evidence="2" type="ORF">GCM10011369_21120</name>
</gene>
<dbReference type="Gene3D" id="1.10.3210.10">
    <property type="entry name" value="Hypothetical protein af1432"/>
    <property type="match status" value="2"/>
</dbReference>
<organism evidence="2 3">
    <name type="scientific">Neiella marina</name>
    <dbReference type="NCBI Taxonomy" id="508461"/>
    <lineage>
        <taxon>Bacteria</taxon>
        <taxon>Pseudomonadati</taxon>
        <taxon>Pseudomonadota</taxon>
        <taxon>Gammaproteobacteria</taxon>
        <taxon>Alteromonadales</taxon>
        <taxon>Echinimonadaceae</taxon>
        <taxon>Neiella</taxon>
    </lineage>
</organism>
<reference evidence="3" key="1">
    <citation type="journal article" date="2019" name="Int. J. Syst. Evol. Microbiol.">
        <title>The Global Catalogue of Microorganisms (GCM) 10K type strain sequencing project: providing services to taxonomists for standard genome sequencing and annotation.</title>
        <authorList>
            <consortium name="The Broad Institute Genomics Platform"/>
            <consortium name="The Broad Institute Genome Sequencing Center for Infectious Disease"/>
            <person name="Wu L."/>
            <person name="Ma J."/>
        </authorList>
    </citation>
    <scope>NUCLEOTIDE SEQUENCE [LARGE SCALE GENOMIC DNA]</scope>
    <source>
        <strain evidence="3">CGMCC 1.10130</strain>
    </source>
</reference>
<feature type="domain" description="HDOD" evidence="1">
    <location>
        <begin position="315"/>
        <end position="507"/>
    </location>
</feature>
<dbReference type="PANTHER" id="PTHR33525">
    <property type="match status" value="1"/>
</dbReference>
<dbReference type="SUPFAM" id="SSF109604">
    <property type="entry name" value="HD-domain/PDEase-like"/>
    <property type="match status" value="1"/>
</dbReference>
<dbReference type="RefSeq" id="WP_158100556.1">
    <property type="nucleotide sequence ID" value="NZ_BMDX01000009.1"/>
</dbReference>
<protein>
    <recommendedName>
        <fullName evidence="1">HDOD domain-containing protein</fullName>
    </recommendedName>
</protein>
<evidence type="ECO:0000259" key="1">
    <source>
        <dbReference type="PROSITE" id="PS51833"/>
    </source>
</evidence>
<evidence type="ECO:0000313" key="2">
    <source>
        <dbReference type="EMBL" id="GGA78927.1"/>
    </source>
</evidence>
<dbReference type="AlphaFoldDB" id="A0A8J2U5D3"/>
<dbReference type="Proteomes" id="UP000619743">
    <property type="component" value="Unassembled WGS sequence"/>
</dbReference>
<dbReference type="Pfam" id="PF08668">
    <property type="entry name" value="HDOD"/>
    <property type="match status" value="1"/>
</dbReference>
<keyword evidence="3" id="KW-1185">Reference proteome</keyword>
<dbReference type="InterPro" id="IPR013976">
    <property type="entry name" value="HDOD"/>
</dbReference>
<proteinExistence type="predicted"/>
<dbReference type="Pfam" id="PF13487">
    <property type="entry name" value="HD_5"/>
    <property type="match status" value="1"/>
</dbReference>
<dbReference type="PROSITE" id="PS51833">
    <property type="entry name" value="HDOD"/>
    <property type="match status" value="1"/>
</dbReference>
<evidence type="ECO:0000313" key="3">
    <source>
        <dbReference type="Proteomes" id="UP000619743"/>
    </source>
</evidence>